<proteinExistence type="predicted"/>
<dbReference type="PROSITE" id="PS50878">
    <property type="entry name" value="RT_POL"/>
    <property type="match status" value="1"/>
</dbReference>
<dbReference type="PANTHER" id="PTHR35450">
    <property type="entry name" value="REVERSE TRANSCRIPTASE DOMAIN-CONTAINING PROTEIN"/>
    <property type="match status" value="1"/>
</dbReference>
<dbReference type="SUPFAM" id="SSF56672">
    <property type="entry name" value="DNA/RNA polymerases"/>
    <property type="match status" value="1"/>
</dbReference>
<dbReference type="EMBL" id="AVOT02025536">
    <property type="protein sequence ID" value="MBW0516880.1"/>
    <property type="molecule type" value="Genomic_DNA"/>
</dbReference>
<feature type="non-terminal residue" evidence="3">
    <location>
        <position position="1"/>
    </location>
</feature>
<dbReference type="InterPro" id="IPR043502">
    <property type="entry name" value="DNA/RNA_pol_sf"/>
</dbReference>
<evidence type="ECO:0000256" key="1">
    <source>
        <dbReference type="SAM" id="MobiDB-lite"/>
    </source>
</evidence>
<accession>A0A9Q3HW88</accession>
<comment type="caution">
    <text evidence="3">The sequence shown here is derived from an EMBL/GenBank/DDBJ whole genome shotgun (WGS) entry which is preliminary data.</text>
</comment>
<reference evidence="3" key="1">
    <citation type="submission" date="2021-03" db="EMBL/GenBank/DDBJ databases">
        <title>Draft genome sequence of rust myrtle Austropuccinia psidii MF-1, a brazilian biotype.</title>
        <authorList>
            <person name="Quecine M.C."/>
            <person name="Pachon D.M.R."/>
            <person name="Bonatelli M.L."/>
            <person name="Correr F.H."/>
            <person name="Franceschini L.M."/>
            <person name="Leite T.F."/>
            <person name="Margarido G.R.A."/>
            <person name="Almeida C.A."/>
            <person name="Ferrarezi J.A."/>
            <person name="Labate C.A."/>
        </authorList>
    </citation>
    <scope>NUCLEOTIDE SEQUENCE</scope>
    <source>
        <strain evidence="3">MF-1</strain>
    </source>
</reference>
<evidence type="ECO:0000259" key="2">
    <source>
        <dbReference type="PROSITE" id="PS50878"/>
    </source>
</evidence>
<feature type="compositionally biased region" description="Low complexity" evidence="1">
    <location>
        <begin position="88"/>
        <end position="101"/>
    </location>
</feature>
<organism evidence="3 4">
    <name type="scientific">Austropuccinia psidii MF-1</name>
    <dbReference type="NCBI Taxonomy" id="1389203"/>
    <lineage>
        <taxon>Eukaryota</taxon>
        <taxon>Fungi</taxon>
        <taxon>Dikarya</taxon>
        <taxon>Basidiomycota</taxon>
        <taxon>Pucciniomycotina</taxon>
        <taxon>Pucciniomycetes</taxon>
        <taxon>Pucciniales</taxon>
        <taxon>Sphaerophragmiaceae</taxon>
        <taxon>Austropuccinia</taxon>
    </lineage>
</organism>
<evidence type="ECO:0000313" key="4">
    <source>
        <dbReference type="Proteomes" id="UP000765509"/>
    </source>
</evidence>
<dbReference type="Pfam" id="PF00078">
    <property type="entry name" value="RVT_1"/>
    <property type="match status" value="1"/>
</dbReference>
<evidence type="ECO:0000313" key="3">
    <source>
        <dbReference type="EMBL" id="MBW0516880.1"/>
    </source>
</evidence>
<dbReference type="PANTHER" id="PTHR35450:SF2">
    <property type="entry name" value="REVERSE TRANSCRIPTASE DOMAIN-CONTAINING PROTEIN"/>
    <property type="match status" value="1"/>
</dbReference>
<dbReference type="InterPro" id="IPR000477">
    <property type="entry name" value="RT_dom"/>
</dbReference>
<dbReference type="Proteomes" id="UP000765509">
    <property type="component" value="Unassembled WGS sequence"/>
</dbReference>
<feature type="domain" description="Reverse transcriptase" evidence="2">
    <location>
        <begin position="529"/>
        <end position="817"/>
    </location>
</feature>
<feature type="compositionally biased region" description="Polar residues" evidence="1">
    <location>
        <begin position="73"/>
        <end position="87"/>
    </location>
</feature>
<feature type="region of interest" description="Disordered" evidence="1">
    <location>
        <begin position="27"/>
        <end position="106"/>
    </location>
</feature>
<dbReference type="AlphaFoldDB" id="A0A9Q3HW88"/>
<protein>
    <recommendedName>
        <fullName evidence="2">Reverse transcriptase domain-containing protein</fullName>
    </recommendedName>
</protein>
<gene>
    <name evidence="3" type="ORF">O181_056595</name>
</gene>
<dbReference type="CDD" id="cd01650">
    <property type="entry name" value="RT_nLTR_like"/>
    <property type="match status" value="1"/>
</dbReference>
<keyword evidence="4" id="KW-1185">Reference proteome</keyword>
<sequence>MSYGRPFRGLATPRYPSKWLGILVAKTSPGASEEPPVSDLLAQDDKRRASVASRVGEHGAHNSPHAGNEDGRGSSQCMARRPTNNTNPAPSVSSTSQPTTTKAGKLRQRMAWTLSMNQHVMRCYYLASKMETIPGYRAEMRKLFLDRFPDCKNVSEQRLMDQKRVILKSCKMSADDLQNIKDEVQLEISRGECEDEENVLEAEPASVSCTDGPVEQRDIVPGLHTDEGIVHAEHDECATDTADENFIKADTLEVAFIAEMIKWQGVSPNLRQSLPKLPYTPKLFACIERMNRIIPAHIREESTLEEVHCIIYCAAQAITQAVKGPTNHGRRGIKLNAPRWQLRIERKVANLRQEIGRVTQCVKGNTSKRLRAKMAHVNEENLLTHLDTLKQKLKVQAARLRRYKKSYQRHLDNALFQRNERAFYRRMGNAADVRNAPEEIPSKDDVTRFWRSIWSEAKEHNSTAPWIEQETVRHAHITHEGEVEITKEDVRRATLHIHNWKAPGPDKVHNFWLKKLTCVHTQLSRSIQDIITHPDKMPIFLTEGVTFAKHKGGDSKDPSEYRPITCLSTLYKVITSIVTRLIGRHVAKWKILCEEQKGCRKGSFGCKELLIIDSVVLKQAVKERRNLHVGYIDYKKAFDSMPHSWLIHVLNIYRVHPVIVHFLKSILASWRTRIIIQGSASELETEVIHILRGIFQGDSLSALWFCLGLNPLSNCIREMKVGFPLRRNRQVLHVINHLAYLDDIKIYASQRDQLHQLFKVIEEVSDDIGMMLGVPKCATLHIENGVIVREDGFVTNSGDVINSLTMEDAYKYLGMWQSSSIQKVRVKEHLVNTFVDRLSAILKTSLNSKHTTKAINTFAIPALAYSFGVVPWSDTELEGLNRKVRTLMTKWNKHHPRAAKERIHIPRKQGGRGILDVKEVCHSQVRNLRNYFLSRNDSTLHAAVNAIDKSYTPLRLACHDLNEEQPSDPVAGQLEAWASKPLHGRFYHSVAQDHVSEGKSFLWLSKGQLYPETEGFVLAIQDQVISTRNYKRYILKEKIESDKCRKCNAASETIDHITSGCALLAGKEYTERHNNMAKIIHLALANDRELCDTAEPYYKYCPATVLENQRFRLYWDNPILTDKTIMANRPDIVLVDKRDRTAYIIDISIPNNHNLELKYQEKMVKYLPLAAEMKRLWNLNIVCIKPLIMSVTGIVPKSLVQHLRDLGINSYLLHSMQ</sequence>
<dbReference type="OrthoDB" id="2742885at2759"/>
<name>A0A9Q3HW88_9BASI</name>